<feature type="transmembrane region" description="Helical" evidence="5">
    <location>
        <begin position="500"/>
        <end position="519"/>
    </location>
</feature>
<feature type="transmembrane region" description="Helical" evidence="5">
    <location>
        <begin position="360"/>
        <end position="380"/>
    </location>
</feature>
<dbReference type="EMBL" id="JANAVB010016999">
    <property type="protein sequence ID" value="KAJ6831190.1"/>
    <property type="molecule type" value="Genomic_DNA"/>
</dbReference>
<feature type="transmembrane region" description="Helical" evidence="5">
    <location>
        <begin position="330"/>
        <end position="348"/>
    </location>
</feature>
<feature type="chain" id="PRO_5043814103" evidence="6">
    <location>
        <begin position="24"/>
        <end position="542"/>
    </location>
</feature>
<dbReference type="InterPro" id="IPR010658">
    <property type="entry name" value="Nodulin-like"/>
</dbReference>
<evidence type="ECO:0000256" key="4">
    <source>
        <dbReference type="ARBA" id="ARBA00023136"/>
    </source>
</evidence>
<feature type="domain" description="Nodulin-like" evidence="7">
    <location>
        <begin position="8"/>
        <end position="256"/>
    </location>
</feature>
<evidence type="ECO:0000313" key="9">
    <source>
        <dbReference type="EMBL" id="KAJ6831190.1"/>
    </source>
</evidence>
<feature type="domain" description="NFD4 C-terminal" evidence="8">
    <location>
        <begin position="318"/>
        <end position="524"/>
    </location>
</feature>
<keyword evidence="4 5" id="KW-0472">Membrane</keyword>
<feature type="transmembrane region" description="Helical" evidence="5">
    <location>
        <begin position="454"/>
        <end position="480"/>
    </location>
</feature>
<feature type="transmembrane region" description="Helical" evidence="5">
    <location>
        <begin position="422"/>
        <end position="442"/>
    </location>
</feature>
<sequence length="542" mass="58506">MTLPSSLQWLSLVGIIWLQTVNGPNSDFAVYSSQLKHVLSISQVQLNNLAFASDAGKLLGWFSGIAAVYLPLRSVLLVGASLGLFGYGVQYLFLANILTSISYWQVFLLTALAGNGICWINTVCYLVCIRNFPSDSRVAVGLSTSYVALSARVYTAAVDVFFDVEPGRKAKAYLLLNAAIPMLVAATTFPLLRVAETGGAGTRHGSREFLGMIVITSATGVCAVAGSIGSGGLWEVSHIVSLGTLLLAPLLVPVVVAFRDGMEERTTSMKQRKVHVDKVDTELAEEKEVPFEVLWSSERKEKEEEEVGVLARGEGKGEVGFGVMMRTANFWLYFFTYMFGSTVGLVFLNNLGQIAESLGLAKTSTLVSLASSFGFFGRLVPSLMDYFFSKNGYMVSGPAFMTIIMTPMTGAFFLLLHSDTHFLHVGTAIIGACSGAIASVAVSTTPELFGAKNFAVNHNVVVTNIPIGSFLFGYLAAFLYQREAGGSESCMGPGCYHNTFVIWGSICAFGTLLSFILYFRTKMFTAEETCNNLNTHELSVVV</sequence>
<evidence type="ECO:0000259" key="8">
    <source>
        <dbReference type="Pfam" id="PF23262"/>
    </source>
</evidence>
<dbReference type="InterPro" id="IPR056555">
    <property type="entry name" value="NFD4_C"/>
</dbReference>
<feature type="transmembrane region" description="Helical" evidence="5">
    <location>
        <begin position="106"/>
        <end position="128"/>
    </location>
</feature>
<evidence type="ECO:0000259" key="7">
    <source>
        <dbReference type="Pfam" id="PF06813"/>
    </source>
</evidence>
<keyword evidence="2 5" id="KW-0812">Transmembrane</keyword>
<dbReference type="SUPFAM" id="SSF103473">
    <property type="entry name" value="MFS general substrate transporter"/>
    <property type="match status" value="1"/>
</dbReference>
<gene>
    <name evidence="9" type="ORF">M6B38_350760</name>
</gene>
<dbReference type="PANTHER" id="PTHR21576:SF11">
    <property type="entry name" value="MAJOR FACILITATOR SUPERFAMILY PROTEIN"/>
    <property type="match status" value="1"/>
</dbReference>
<name>A0AAX6GR00_IRIPA</name>
<comment type="caution">
    <text evidence="9">The sequence shown here is derived from an EMBL/GenBank/DDBJ whole genome shotgun (WGS) entry which is preliminary data.</text>
</comment>
<organism evidence="9 10">
    <name type="scientific">Iris pallida</name>
    <name type="common">Sweet iris</name>
    <dbReference type="NCBI Taxonomy" id="29817"/>
    <lineage>
        <taxon>Eukaryota</taxon>
        <taxon>Viridiplantae</taxon>
        <taxon>Streptophyta</taxon>
        <taxon>Embryophyta</taxon>
        <taxon>Tracheophyta</taxon>
        <taxon>Spermatophyta</taxon>
        <taxon>Magnoliopsida</taxon>
        <taxon>Liliopsida</taxon>
        <taxon>Asparagales</taxon>
        <taxon>Iridaceae</taxon>
        <taxon>Iridoideae</taxon>
        <taxon>Irideae</taxon>
        <taxon>Iris</taxon>
    </lineage>
</organism>
<feature type="signal peptide" evidence="6">
    <location>
        <begin position="1"/>
        <end position="23"/>
    </location>
</feature>
<evidence type="ECO:0000256" key="2">
    <source>
        <dbReference type="ARBA" id="ARBA00022692"/>
    </source>
</evidence>
<comment type="subcellular location">
    <subcellularLocation>
        <location evidence="1">Membrane</location>
        <topology evidence="1">Multi-pass membrane protein</topology>
    </subcellularLocation>
</comment>
<keyword evidence="3 5" id="KW-1133">Transmembrane helix</keyword>
<reference evidence="9" key="2">
    <citation type="submission" date="2023-04" db="EMBL/GenBank/DDBJ databases">
        <authorList>
            <person name="Bruccoleri R.E."/>
            <person name="Oakeley E.J."/>
            <person name="Faust A.-M."/>
            <person name="Dessus-Babus S."/>
            <person name="Altorfer M."/>
            <person name="Burckhardt D."/>
            <person name="Oertli M."/>
            <person name="Naumann U."/>
            <person name="Petersen F."/>
            <person name="Wong J."/>
        </authorList>
    </citation>
    <scope>NUCLEOTIDE SEQUENCE</scope>
    <source>
        <strain evidence="9">GSM-AAB239-AS_SAM_17_03QT</strain>
        <tissue evidence="9">Leaf</tissue>
    </source>
</reference>
<accession>A0AAX6GR00</accession>
<feature type="transmembrane region" description="Helical" evidence="5">
    <location>
        <begin position="174"/>
        <end position="192"/>
    </location>
</feature>
<protein>
    <submittedName>
        <fullName evidence="9">Protein NUCLEAR FUSION DEFECTIVE 4 isoform X2</fullName>
    </submittedName>
</protein>
<dbReference type="PANTHER" id="PTHR21576">
    <property type="entry name" value="UNCHARACTERIZED NODULIN-LIKE PROTEIN"/>
    <property type="match status" value="1"/>
</dbReference>
<reference evidence="9" key="1">
    <citation type="journal article" date="2023" name="GigaByte">
        <title>Genome assembly of the bearded iris, Iris pallida Lam.</title>
        <authorList>
            <person name="Bruccoleri R.E."/>
            <person name="Oakeley E.J."/>
            <person name="Faust A.M.E."/>
            <person name="Altorfer M."/>
            <person name="Dessus-Babus S."/>
            <person name="Burckhardt D."/>
            <person name="Oertli M."/>
            <person name="Naumann U."/>
            <person name="Petersen F."/>
            <person name="Wong J."/>
        </authorList>
    </citation>
    <scope>NUCLEOTIDE SEQUENCE</scope>
    <source>
        <strain evidence="9">GSM-AAB239-AS_SAM_17_03QT</strain>
    </source>
</reference>
<dbReference type="AlphaFoldDB" id="A0AAX6GR00"/>
<dbReference type="Pfam" id="PF06813">
    <property type="entry name" value="Nodulin-like"/>
    <property type="match status" value="1"/>
</dbReference>
<evidence type="ECO:0000256" key="6">
    <source>
        <dbReference type="SAM" id="SignalP"/>
    </source>
</evidence>
<evidence type="ECO:0000313" key="10">
    <source>
        <dbReference type="Proteomes" id="UP001140949"/>
    </source>
</evidence>
<feature type="transmembrane region" description="Helical" evidence="5">
    <location>
        <begin position="392"/>
        <end position="416"/>
    </location>
</feature>
<dbReference type="GO" id="GO:0016020">
    <property type="term" value="C:membrane"/>
    <property type="evidence" value="ECO:0007669"/>
    <property type="project" value="UniProtKB-SubCell"/>
</dbReference>
<feature type="transmembrane region" description="Helical" evidence="5">
    <location>
        <begin position="213"/>
        <end position="233"/>
    </location>
</feature>
<evidence type="ECO:0000256" key="1">
    <source>
        <dbReference type="ARBA" id="ARBA00004141"/>
    </source>
</evidence>
<dbReference type="InterPro" id="IPR036259">
    <property type="entry name" value="MFS_trans_sf"/>
</dbReference>
<evidence type="ECO:0000256" key="5">
    <source>
        <dbReference type="SAM" id="Phobius"/>
    </source>
</evidence>
<feature type="transmembrane region" description="Helical" evidence="5">
    <location>
        <begin position="75"/>
        <end position="94"/>
    </location>
</feature>
<keyword evidence="6" id="KW-0732">Signal</keyword>
<evidence type="ECO:0000256" key="3">
    <source>
        <dbReference type="ARBA" id="ARBA00022989"/>
    </source>
</evidence>
<proteinExistence type="predicted"/>
<feature type="transmembrane region" description="Helical" evidence="5">
    <location>
        <begin position="239"/>
        <end position="258"/>
    </location>
</feature>
<dbReference type="Proteomes" id="UP001140949">
    <property type="component" value="Unassembled WGS sequence"/>
</dbReference>
<dbReference type="Gene3D" id="1.20.1250.20">
    <property type="entry name" value="MFS general substrate transporter like domains"/>
    <property type="match status" value="1"/>
</dbReference>
<dbReference type="Pfam" id="PF23262">
    <property type="entry name" value="NFD4_C"/>
    <property type="match status" value="1"/>
</dbReference>
<keyword evidence="10" id="KW-1185">Reference proteome</keyword>